<gene>
    <name evidence="2" type="ORF">PHSY_003737</name>
</gene>
<evidence type="ECO:0000256" key="1">
    <source>
        <dbReference type="SAM" id="MobiDB-lite"/>
    </source>
</evidence>
<dbReference type="Proteomes" id="UP000014071">
    <property type="component" value="Unassembled WGS sequence"/>
</dbReference>
<protein>
    <submittedName>
        <fullName evidence="2">Exo-beta-D-glucosaminidase</fullName>
    </submittedName>
</protein>
<accession>R9P4H4</accession>
<feature type="region of interest" description="Disordered" evidence="1">
    <location>
        <begin position="163"/>
        <end position="185"/>
    </location>
</feature>
<evidence type="ECO:0000313" key="2">
    <source>
        <dbReference type="EMBL" id="GAC96157.1"/>
    </source>
</evidence>
<keyword evidence="3" id="KW-1185">Reference proteome</keyword>
<proteinExistence type="predicted"/>
<dbReference type="HOGENOM" id="CLU_1461954_0_0_1"/>
<sequence>MSRHTSSAAGRAADQFRSNNDSVSASIRLISPFRLGIVQATSCSGRWLSHFFKVFVTLSSEEKSGSDMKSIAIQHPRCQLPFRWQPENRYTRQCSSFAAKSKLLPPRYHRAAGRKRQRQPGTRRPDRELTLELTHLARHFISTARRHRLIRDPAPLLRLAPGYCSRKSPHPSTSDVIDSHLDLQL</sequence>
<name>R9P4H4_PSEHS</name>
<organism evidence="2 3">
    <name type="scientific">Pseudozyma hubeiensis (strain SY62)</name>
    <name type="common">Yeast</name>
    <dbReference type="NCBI Taxonomy" id="1305764"/>
    <lineage>
        <taxon>Eukaryota</taxon>
        <taxon>Fungi</taxon>
        <taxon>Dikarya</taxon>
        <taxon>Basidiomycota</taxon>
        <taxon>Ustilaginomycotina</taxon>
        <taxon>Ustilaginomycetes</taxon>
        <taxon>Ustilaginales</taxon>
        <taxon>Ustilaginaceae</taxon>
        <taxon>Pseudozyma</taxon>
    </lineage>
</organism>
<dbReference type="GeneID" id="24109023"/>
<dbReference type="EMBL" id="DF238801">
    <property type="protein sequence ID" value="GAC96157.1"/>
    <property type="molecule type" value="Genomic_DNA"/>
</dbReference>
<dbReference type="AlphaFoldDB" id="R9P4H4"/>
<dbReference type="RefSeq" id="XP_012189744.1">
    <property type="nucleotide sequence ID" value="XM_012334354.1"/>
</dbReference>
<evidence type="ECO:0000313" key="3">
    <source>
        <dbReference type="Proteomes" id="UP000014071"/>
    </source>
</evidence>
<reference evidence="3" key="1">
    <citation type="journal article" date="2013" name="Genome Announc.">
        <title>Draft genome sequence of the basidiomycetous yeast-like fungus Pseudozyma hubeiensis SY62, which produces an abundant amount of the biosurfactant mannosylerythritol lipids.</title>
        <authorList>
            <person name="Konishi M."/>
            <person name="Hatada Y."/>
            <person name="Horiuchi J."/>
        </authorList>
    </citation>
    <scope>NUCLEOTIDE SEQUENCE [LARGE SCALE GENOMIC DNA]</scope>
    <source>
        <strain evidence="3">SY62</strain>
    </source>
</reference>